<accession>A0A9J6BR18</accession>
<keyword evidence="5 8" id="KW-0472">Membrane</keyword>
<feature type="transmembrane region" description="Helical" evidence="8">
    <location>
        <begin position="268"/>
        <end position="284"/>
    </location>
</feature>
<reference evidence="9" key="1">
    <citation type="submission" date="2021-03" db="EMBL/GenBank/DDBJ databases">
        <title>Chromosome level genome of the anhydrobiotic midge Polypedilum vanderplanki.</title>
        <authorList>
            <person name="Yoshida Y."/>
            <person name="Kikawada T."/>
            <person name="Gusev O."/>
        </authorList>
    </citation>
    <scope>NUCLEOTIDE SEQUENCE</scope>
    <source>
        <strain evidence="9">NIAS01</strain>
        <tissue evidence="9">Whole body or cell culture</tissue>
    </source>
</reference>
<evidence type="ECO:0000313" key="9">
    <source>
        <dbReference type="EMBL" id="KAG5672231.1"/>
    </source>
</evidence>
<gene>
    <name evidence="9" type="ORF">PVAND_002373</name>
</gene>
<keyword evidence="3 8" id="KW-0812">Transmembrane</keyword>
<protein>
    <submittedName>
        <fullName evidence="9">Uncharacterized protein</fullName>
    </submittedName>
</protein>
<dbReference type="GO" id="GO:0005886">
    <property type="term" value="C:plasma membrane"/>
    <property type="evidence" value="ECO:0007669"/>
    <property type="project" value="UniProtKB-SubCell"/>
</dbReference>
<keyword evidence="4 8" id="KW-1133">Transmembrane helix</keyword>
<proteinExistence type="predicted"/>
<dbReference type="InterPro" id="IPR052192">
    <property type="entry name" value="Insect_Ionotropic_Sensory_Rcpt"/>
</dbReference>
<evidence type="ECO:0000313" key="10">
    <source>
        <dbReference type="Proteomes" id="UP001107558"/>
    </source>
</evidence>
<comment type="subcellular location">
    <subcellularLocation>
        <location evidence="1">Cell membrane</location>
        <topology evidence="1">Multi-pass membrane protein</topology>
    </subcellularLocation>
</comment>
<dbReference type="PANTHER" id="PTHR42643:SF37">
    <property type="entry name" value="IONOTROPIC RECEPTOR 11A-RELATED"/>
    <property type="match status" value="1"/>
</dbReference>
<evidence type="ECO:0000256" key="7">
    <source>
        <dbReference type="ARBA" id="ARBA00023180"/>
    </source>
</evidence>
<feature type="transmembrane region" description="Helical" evidence="8">
    <location>
        <begin position="472"/>
        <end position="497"/>
    </location>
</feature>
<organism evidence="9 10">
    <name type="scientific">Polypedilum vanderplanki</name>
    <name type="common">Sleeping chironomid midge</name>
    <dbReference type="NCBI Taxonomy" id="319348"/>
    <lineage>
        <taxon>Eukaryota</taxon>
        <taxon>Metazoa</taxon>
        <taxon>Ecdysozoa</taxon>
        <taxon>Arthropoda</taxon>
        <taxon>Hexapoda</taxon>
        <taxon>Insecta</taxon>
        <taxon>Pterygota</taxon>
        <taxon>Neoptera</taxon>
        <taxon>Endopterygota</taxon>
        <taxon>Diptera</taxon>
        <taxon>Nematocera</taxon>
        <taxon>Chironomoidea</taxon>
        <taxon>Chironomidae</taxon>
        <taxon>Chironominae</taxon>
        <taxon>Polypedilum</taxon>
        <taxon>Polypedilum</taxon>
    </lineage>
</organism>
<dbReference type="PANTHER" id="PTHR42643">
    <property type="entry name" value="IONOTROPIC RECEPTOR 20A-RELATED"/>
    <property type="match status" value="1"/>
</dbReference>
<keyword evidence="7" id="KW-0325">Glycoprotein</keyword>
<keyword evidence="2" id="KW-1003">Cell membrane</keyword>
<keyword evidence="10" id="KW-1185">Reference proteome</keyword>
<feature type="transmembrane region" description="Helical" evidence="8">
    <location>
        <begin position="228"/>
        <end position="248"/>
    </location>
</feature>
<dbReference type="AlphaFoldDB" id="A0A9J6BR18"/>
<keyword evidence="6" id="KW-0675">Receptor</keyword>
<evidence type="ECO:0000256" key="8">
    <source>
        <dbReference type="SAM" id="Phobius"/>
    </source>
</evidence>
<evidence type="ECO:0000256" key="5">
    <source>
        <dbReference type="ARBA" id="ARBA00023136"/>
    </source>
</evidence>
<dbReference type="Proteomes" id="UP001107558">
    <property type="component" value="Chromosome 3"/>
</dbReference>
<evidence type="ECO:0000256" key="3">
    <source>
        <dbReference type="ARBA" id="ARBA00022692"/>
    </source>
</evidence>
<dbReference type="EMBL" id="JADBJN010000003">
    <property type="protein sequence ID" value="KAG5672231.1"/>
    <property type="molecule type" value="Genomic_DNA"/>
</dbReference>
<evidence type="ECO:0000256" key="4">
    <source>
        <dbReference type="ARBA" id="ARBA00022989"/>
    </source>
</evidence>
<name>A0A9J6BR18_POLVA</name>
<comment type="caution">
    <text evidence="9">The sequence shown here is derived from an EMBL/GenBank/DDBJ whole genome shotgun (WGS) entry which is preliminary data.</text>
</comment>
<evidence type="ECO:0000256" key="2">
    <source>
        <dbReference type="ARBA" id="ARBA00022475"/>
    </source>
</evidence>
<dbReference type="OrthoDB" id="7739311at2759"/>
<sequence length="564" mass="66375">MSYLRLFLKHAYFVKKSIKDFRILVYCVKFDLDKLNYKEVEPLHQLDSIYQNVYLLFENSAKIQLFTFDWFSHKIACNIPILMTIGVFSISELKWNNLNIIKKFFDFKNCELIVGVIPYDKNYFCSFSNGKFIGVIPDMLEIVEKNYNFKTFFIDINFSANESISHNFFNETYDNKIPDFIIKESTFFTNINGKYQSVYLGIEFHYIFAITPGELYTTYEKLLLPFDFTTWIFLILTFITAFSFISMFNLAKRNIKDLIYGKSIKHPALNVVSIFFGIALKKIAKENVSRILLILFIWFCLIFRTCYQSKMFEFMTSEMRKPSPQTINELFEQNFSVITQKVNLPLLHGVEDSKRWKIRILNNTNFIRLWTSSLMYDASAKLALLTNEENIISHSILKSSELEKNIKIAILEEKFCTQSFVFSLPSNNFFLEPLDHLMKQLIPTGIPQHSFAYHKFMMLIRKKLKFKKEPQVLTVGSLSFGFIIWLIILSTSFIALFGEIIIYKLIQKPKKEQKKIFKVKFAKIHPITEGKENEKQKTESKLVHEDKIIEDLKDSKSEQNVSNE</sequence>
<evidence type="ECO:0000256" key="1">
    <source>
        <dbReference type="ARBA" id="ARBA00004651"/>
    </source>
</evidence>
<feature type="transmembrane region" description="Helical" evidence="8">
    <location>
        <begin position="290"/>
        <end position="307"/>
    </location>
</feature>
<dbReference type="Gene3D" id="1.10.287.70">
    <property type="match status" value="1"/>
</dbReference>
<evidence type="ECO:0000256" key="6">
    <source>
        <dbReference type="ARBA" id="ARBA00023170"/>
    </source>
</evidence>